<reference evidence="16 17" key="1">
    <citation type="submission" date="2019-09" db="EMBL/GenBank/DDBJ databases">
        <title>Draft genome sequence of Ginsengibacter sp. BR5-29.</title>
        <authorList>
            <person name="Im W.-T."/>
        </authorList>
    </citation>
    <scope>NUCLEOTIDE SEQUENCE [LARGE SCALE GENOMIC DNA]</scope>
    <source>
        <strain evidence="16 17">BR5-29</strain>
    </source>
</reference>
<dbReference type="EMBL" id="VYQF01000002">
    <property type="protein sequence ID" value="KAA9039586.1"/>
    <property type="molecule type" value="Genomic_DNA"/>
</dbReference>
<sequence length="355" mass="38641">MKKKIVGIVLCAIIAFFSCNQPGKKESSKTAVNGTQTEDSTLNIARGFFKPLPLVADNIDNAVTVPKVQLGKVLYYDTRLSRTGNNSCNSCHNLQTFGVDNKATSTGDAGKQGNRNSPTVFNAALQNMQFWDGRAKDLEEQAGMPILNPVEMAIPHKGFLVDRLNKIQLYQEMFKAAFPGEAKPVTYENLQKAIGAFERTLLAPSRFDKYMQGDVNAITPTEKEGLKVFIASGCATCHNGVGVGGSSLQRFGLVTDYRTLTNSKVDDEGRKAVTKNDADKDVFKVPELRNAAGTYPYFHDGSIASLDSAVKIMGKAQLNKTLSNNEIKEIVAFLNSLSGDVNPDAKTMPSELIKK</sequence>
<dbReference type="GO" id="GO:0004130">
    <property type="term" value="F:cytochrome-c peroxidase activity"/>
    <property type="evidence" value="ECO:0007669"/>
    <property type="project" value="TreeGrafter"/>
</dbReference>
<evidence type="ECO:0000256" key="10">
    <source>
        <dbReference type="ARBA" id="ARBA00023004"/>
    </source>
</evidence>
<comment type="PTM">
    <text evidence="13">Binds 2 heme groups per subunit.</text>
</comment>
<dbReference type="PROSITE" id="PS51007">
    <property type="entry name" value="CYTC"/>
    <property type="match status" value="2"/>
</dbReference>
<gene>
    <name evidence="16" type="ORF">FW778_12300</name>
</gene>
<comment type="caution">
    <text evidence="16">The sequence shown here is derived from an EMBL/GenBank/DDBJ whole genome shotgun (WGS) entry which is preliminary data.</text>
</comment>
<dbReference type="GO" id="GO:0009055">
    <property type="term" value="F:electron transfer activity"/>
    <property type="evidence" value="ECO:0007669"/>
    <property type="project" value="InterPro"/>
</dbReference>
<dbReference type="AlphaFoldDB" id="A0A5J5II33"/>
<keyword evidence="4 13" id="KW-0349">Heme</keyword>
<evidence type="ECO:0000256" key="7">
    <source>
        <dbReference type="ARBA" id="ARBA00022764"/>
    </source>
</evidence>
<evidence type="ECO:0000256" key="13">
    <source>
        <dbReference type="PIRSR" id="PIRSR000294-1"/>
    </source>
</evidence>
<dbReference type="InterPro" id="IPR026259">
    <property type="entry name" value="MauG/Cytc_peroxidase"/>
</dbReference>
<keyword evidence="10 14" id="KW-0408">Iron</keyword>
<keyword evidence="7" id="KW-0574">Periplasm</keyword>
<accession>A0A5J5II33</accession>
<evidence type="ECO:0000256" key="9">
    <source>
        <dbReference type="ARBA" id="ARBA00023002"/>
    </source>
</evidence>
<comment type="pathway">
    <text evidence="2">One-carbon metabolism; methylamine degradation.</text>
</comment>
<keyword evidence="3" id="KW-0813">Transport</keyword>
<dbReference type="GO" id="GO:0020037">
    <property type="term" value="F:heme binding"/>
    <property type="evidence" value="ECO:0007669"/>
    <property type="project" value="InterPro"/>
</dbReference>
<dbReference type="PROSITE" id="PS51257">
    <property type="entry name" value="PROKAR_LIPOPROTEIN"/>
    <property type="match status" value="1"/>
</dbReference>
<name>A0A5J5II33_9BACT</name>
<comment type="cofactor">
    <cofactor evidence="13">
        <name>heme</name>
        <dbReference type="ChEBI" id="CHEBI:30413"/>
    </cofactor>
    <text evidence="13">Binds 2 heme groups.</text>
</comment>
<evidence type="ECO:0000256" key="12">
    <source>
        <dbReference type="ARBA" id="ARBA00073576"/>
    </source>
</evidence>
<keyword evidence="17" id="KW-1185">Reference proteome</keyword>
<evidence type="ECO:0000256" key="3">
    <source>
        <dbReference type="ARBA" id="ARBA00022448"/>
    </source>
</evidence>
<proteinExistence type="predicted"/>
<keyword evidence="8" id="KW-0249">Electron transport</keyword>
<comment type="function">
    <text evidence="11">Involved in methylamine metabolism. Essential for the maturation of the beta subunit of MADH, presumably via a step in the biosynthesis of tryptophan tryptophylquinone (TTQ), the cofactor of MADH.</text>
</comment>
<feature type="binding site" description="axial binding residue" evidence="14">
    <location>
        <position position="313"/>
    </location>
    <ligand>
        <name>heme c</name>
        <dbReference type="ChEBI" id="CHEBI:61717"/>
        <label>2</label>
    </ligand>
    <ligandPart>
        <name>Fe</name>
        <dbReference type="ChEBI" id="CHEBI:18248"/>
    </ligandPart>
</feature>
<organism evidence="16 17">
    <name type="scientific">Ginsengibacter hankyongi</name>
    <dbReference type="NCBI Taxonomy" id="2607284"/>
    <lineage>
        <taxon>Bacteria</taxon>
        <taxon>Pseudomonadati</taxon>
        <taxon>Bacteroidota</taxon>
        <taxon>Chitinophagia</taxon>
        <taxon>Chitinophagales</taxon>
        <taxon>Chitinophagaceae</taxon>
        <taxon>Ginsengibacter</taxon>
    </lineage>
</organism>
<feature type="binding site" description="covalent" evidence="13">
    <location>
        <position position="234"/>
    </location>
    <ligand>
        <name>heme c</name>
        <dbReference type="ChEBI" id="CHEBI:61717"/>
        <label>2</label>
    </ligand>
</feature>
<dbReference type="Proteomes" id="UP000326903">
    <property type="component" value="Unassembled WGS sequence"/>
</dbReference>
<evidence type="ECO:0000256" key="11">
    <source>
        <dbReference type="ARBA" id="ARBA00058991"/>
    </source>
</evidence>
<dbReference type="FunFam" id="1.10.760.10:FF:000019">
    <property type="entry name" value="Di-heme cytochrome C peroxidase"/>
    <property type="match status" value="1"/>
</dbReference>
<dbReference type="Gene3D" id="1.10.760.10">
    <property type="entry name" value="Cytochrome c-like domain"/>
    <property type="match status" value="2"/>
</dbReference>
<evidence type="ECO:0000256" key="1">
    <source>
        <dbReference type="ARBA" id="ARBA00004418"/>
    </source>
</evidence>
<keyword evidence="16" id="KW-0575">Peroxidase</keyword>
<evidence type="ECO:0000259" key="15">
    <source>
        <dbReference type="PROSITE" id="PS51007"/>
    </source>
</evidence>
<feature type="binding site" description="axial binding residue" evidence="14">
    <location>
        <position position="238"/>
    </location>
    <ligand>
        <name>heme c</name>
        <dbReference type="ChEBI" id="CHEBI:61717"/>
        <label>2</label>
    </ligand>
    <ligandPart>
        <name>Fe</name>
        <dbReference type="ChEBI" id="CHEBI:18248"/>
    </ligandPart>
</feature>
<keyword evidence="9" id="KW-0560">Oxidoreductase</keyword>
<evidence type="ECO:0000256" key="8">
    <source>
        <dbReference type="ARBA" id="ARBA00022982"/>
    </source>
</evidence>
<evidence type="ECO:0000313" key="17">
    <source>
        <dbReference type="Proteomes" id="UP000326903"/>
    </source>
</evidence>
<evidence type="ECO:0000256" key="6">
    <source>
        <dbReference type="ARBA" id="ARBA00022729"/>
    </source>
</evidence>
<keyword evidence="5 14" id="KW-0479">Metal-binding</keyword>
<evidence type="ECO:0000256" key="4">
    <source>
        <dbReference type="ARBA" id="ARBA00022617"/>
    </source>
</evidence>
<feature type="binding site" description="covalent" evidence="13">
    <location>
        <position position="91"/>
    </location>
    <ligand>
        <name>heme c</name>
        <dbReference type="ChEBI" id="CHEBI:61717"/>
        <label>1</label>
    </ligand>
</feature>
<evidence type="ECO:0000256" key="14">
    <source>
        <dbReference type="PIRSR" id="PIRSR000294-2"/>
    </source>
</evidence>
<dbReference type="InterPro" id="IPR004852">
    <property type="entry name" value="Di-haem_cyt_c_peroxidsae"/>
</dbReference>
<feature type="domain" description="Cytochrome c" evidence="15">
    <location>
        <begin position="220"/>
        <end position="338"/>
    </location>
</feature>
<dbReference type="SUPFAM" id="SSF46626">
    <property type="entry name" value="Cytochrome c"/>
    <property type="match status" value="2"/>
</dbReference>
<dbReference type="InterPro" id="IPR051395">
    <property type="entry name" value="Cytochrome_c_Peroxidase/MauG"/>
</dbReference>
<dbReference type="RefSeq" id="WP_150414997.1">
    <property type="nucleotide sequence ID" value="NZ_VYQF01000002.1"/>
</dbReference>
<dbReference type="InterPro" id="IPR036909">
    <property type="entry name" value="Cyt_c-like_dom_sf"/>
</dbReference>
<dbReference type="PANTHER" id="PTHR30600">
    <property type="entry name" value="CYTOCHROME C PEROXIDASE-RELATED"/>
    <property type="match status" value="1"/>
</dbReference>
<dbReference type="GO" id="GO:0046872">
    <property type="term" value="F:metal ion binding"/>
    <property type="evidence" value="ECO:0007669"/>
    <property type="project" value="UniProtKB-KW"/>
</dbReference>
<dbReference type="InterPro" id="IPR009056">
    <property type="entry name" value="Cyt_c-like_dom"/>
</dbReference>
<feature type="binding site" description="covalent" evidence="13">
    <location>
        <position position="88"/>
    </location>
    <ligand>
        <name>heme c</name>
        <dbReference type="ChEBI" id="CHEBI:61717"/>
        <label>1</label>
    </ligand>
</feature>
<keyword evidence="6" id="KW-0732">Signal</keyword>
<evidence type="ECO:0000256" key="5">
    <source>
        <dbReference type="ARBA" id="ARBA00022723"/>
    </source>
</evidence>
<dbReference type="Pfam" id="PF00034">
    <property type="entry name" value="Cytochrom_C"/>
    <property type="match status" value="1"/>
</dbReference>
<evidence type="ECO:0000313" key="16">
    <source>
        <dbReference type="EMBL" id="KAA9039586.1"/>
    </source>
</evidence>
<dbReference type="GO" id="GO:0042597">
    <property type="term" value="C:periplasmic space"/>
    <property type="evidence" value="ECO:0007669"/>
    <property type="project" value="UniProtKB-SubCell"/>
</dbReference>
<comment type="subcellular location">
    <subcellularLocation>
        <location evidence="1">Periplasm</location>
    </subcellularLocation>
</comment>
<feature type="domain" description="Cytochrome c" evidence="15">
    <location>
        <begin position="66"/>
        <end position="198"/>
    </location>
</feature>
<dbReference type="Pfam" id="PF03150">
    <property type="entry name" value="CCP_MauG"/>
    <property type="match status" value="1"/>
</dbReference>
<feature type="binding site" description="covalent" evidence="13">
    <location>
        <position position="237"/>
    </location>
    <ligand>
        <name>heme c</name>
        <dbReference type="ChEBI" id="CHEBI:61717"/>
        <label>2</label>
    </ligand>
</feature>
<protein>
    <recommendedName>
        <fullName evidence="12">Methylamine utilization protein MauG</fullName>
    </recommendedName>
</protein>
<dbReference type="PIRSF" id="PIRSF000294">
    <property type="entry name" value="Cytochrome-c_peroxidase"/>
    <property type="match status" value="1"/>
</dbReference>
<feature type="binding site" description="axial binding residue" evidence="14">
    <location>
        <position position="92"/>
    </location>
    <ligand>
        <name>heme c</name>
        <dbReference type="ChEBI" id="CHEBI:61717"/>
        <label>1</label>
    </ligand>
    <ligandPart>
        <name>Fe</name>
        <dbReference type="ChEBI" id="CHEBI:18248"/>
    </ligandPart>
</feature>
<dbReference type="PANTHER" id="PTHR30600:SF7">
    <property type="entry name" value="CYTOCHROME C PEROXIDASE-RELATED"/>
    <property type="match status" value="1"/>
</dbReference>
<evidence type="ECO:0000256" key="2">
    <source>
        <dbReference type="ARBA" id="ARBA00004856"/>
    </source>
</evidence>